<dbReference type="Gene3D" id="3.90.226.10">
    <property type="entry name" value="2-enoyl-CoA Hydratase, Chain A, domain 1"/>
    <property type="match status" value="1"/>
</dbReference>
<dbReference type="GO" id="GO:0006508">
    <property type="term" value="P:proteolysis"/>
    <property type="evidence" value="ECO:0007669"/>
    <property type="project" value="InterPro"/>
</dbReference>
<sequence>MRTCFILTILCCTSIIVSGQKLELKKASPFTAVKWEGEQPIVKFENEWYHFEKLDHFSKKEILDFCKIEYGDNWQKRFSEDLVSVLKGLGYQPNLKVSLQLSKNDISQTRTGTFTFENRQLSLHYNKAVKASKFPQKLSIAEALADLRQFEEILKTRSSYAQLSTFDYKTAIRELGTSIVIKKNEVDINEFTNDLGKIMAQIGDRHSSIKNESFNSIGHNTYNLRLPFGIAPIDGKIVATKENSKIRNYTYFYDSHPNIKSINAIDIETLLNSYNYRDKKAPREAKLSRGSRAIQKYGALLYKNNIQCPDSVIVIFTNEATEKTKTFQLTTDKKGYYSQLIQEHSNFREKVGNGNFNSLSNILDSNIGYINIPEMYHYEDLEGLEDYIENTLRSFLDTKALIIDIRNNPGGSRDILKTFARYIVQPEQSPWIANVAYLRADSTIFGDDESMSGRYLYSYNSEELSDNDRNAIDQFDTDFELQKAFDDSKFSNPFYMVLHNGKQQYRHPVYILVNENSFSAATVFTSAFKSLPNVRIVGETTDGSSGNSIKINLKNSNIRVKISTMLSFQRNGKTLDGNGTVPDINIPADKIQVLDGYDNQLSKLIENIN</sequence>
<protein>
    <recommendedName>
        <fullName evidence="1">Tail specific protease domain-containing protein</fullName>
    </recommendedName>
</protein>
<name>A0A5C6ZKW3_9FLAO</name>
<dbReference type="SUPFAM" id="SSF52096">
    <property type="entry name" value="ClpP/crotonase"/>
    <property type="match status" value="1"/>
</dbReference>
<dbReference type="EMBL" id="VORO01000008">
    <property type="protein sequence ID" value="TXD89289.1"/>
    <property type="molecule type" value="Genomic_DNA"/>
</dbReference>
<dbReference type="PANTHER" id="PTHR11261">
    <property type="entry name" value="INTERPHOTORECEPTOR RETINOID-BINDING PROTEIN"/>
    <property type="match status" value="1"/>
</dbReference>
<dbReference type="Proteomes" id="UP000321578">
    <property type="component" value="Unassembled WGS sequence"/>
</dbReference>
<evidence type="ECO:0000313" key="3">
    <source>
        <dbReference type="Proteomes" id="UP000321578"/>
    </source>
</evidence>
<dbReference type="SMART" id="SM00245">
    <property type="entry name" value="TSPc"/>
    <property type="match status" value="1"/>
</dbReference>
<keyword evidence="3" id="KW-1185">Reference proteome</keyword>
<dbReference type="InterPro" id="IPR005151">
    <property type="entry name" value="Tail-specific_protease"/>
</dbReference>
<feature type="domain" description="Tail specific protease" evidence="1">
    <location>
        <begin position="322"/>
        <end position="587"/>
    </location>
</feature>
<proteinExistence type="predicted"/>
<organism evidence="2 3">
    <name type="scientific">Subsaximicrobium wynnwilliamsii</name>
    <dbReference type="NCBI Taxonomy" id="291179"/>
    <lineage>
        <taxon>Bacteria</taxon>
        <taxon>Pseudomonadati</taxon>
        <taxon>Bacteroidota</taxon>
        <taxon>Flavobacteriia</taxon>
        <taxon>Flavobacteriales</taxon>
        <taxon>Flavobacteriaceae</taxon>
        <taxon>Subsaximicrobium</taxon>
    </lineage>
</organism>
<dbReference type="Pfam" id="PF03572">
    <property type="entry name" value="Peptidase_S41"/>
    <property type="match status" value="1"/>
</dbReference>
<accession>A0A5C6ZKW3</accession>
<dbReference type="GO" id="GO:0008236">
    <property type="term" value="F:serine-type peptidase activity"/>
    <property type="evidence" value="ECO:0007669"/>
    <property type="project" value="InterPro"/>
</dbReference>
<dbReference type="InterPro" id="IPR029045">
    <property type="entry name" value="ClpP/crotonase-like_dom_sf"/>
</dbReference>
<evidence type="ECO:0000259" key="1">
    <source>
        <dbReference type="SMART" id="SM00245"/>
    </source>
</evidence>
<gene>
    <name evidence="2" type="ORF">ESY86_09625</name>
</gene>
<comment type="caution">
    <text evidence="2">The sequence shown here is derived from an EMBL/GenBank/DDBJ whole genome shotgun (WGS) entry which is preliminary data.</text>
</comment>
<dbReference type="PANTHER" id="PTHR11261:SF3">
    <property type="entry name" value="RETINOL-BINDING PROTEIN 3"/>
    <property type="match status" value="1"/>
</dbReference>
<reference evidence="2 3" key="1">
    <citation type="submission" date="2019-08" db="EMBL/GenBank/DDBJ databases">
        <title>Genomes of Subsaximicrobium wynnwilliamsii strains.</title>
        <authorList>
            <person name="Bowman J.P."/>
        </authorList>
    </citation>
    <scope>NUCLEOTIDE SEQUENCE [LARGE SCALE GENOMIC DNA]</scope>
    <source>
        <strain evidence="2 3">2-80-2</strain>
    </source>
</reference>
<dbReference type="OrthoDB" id="9815657at2"/>
<dbReference type="AlphaFoldDB" id="A0A5C6ZKW3"/>
<evidence type="ECO:0000313" key="2">
    <source>
        <dbReference type="EMBL" id="TXD89289.1"/>
    </source>
</evidence>